<dbReference type="GO" id="GO:0005634">
    <property type="term" value="C:nucleus"/>
    <property type="evidence" value="ECO:0007669"/>
    <property type="project" value="UniProtKB-UniRule"/>
</dbReference>
<dbReference type="InterPro" id="IPR009071">
    <property type="entry name" value="HMG_box_dom"/>
</dbReference>
<keyword evidence="1 3" id="KW-0238">DNA-binding</keyword>
<evidence type="ECO:0000256" key="3">
    <source>
        <dbReference type="PROSITE-ProRule" id="PRU00267"/>
    </source>
</evidence>
<dbReference type="Gene3D" id="1.10.30.10">
    <property type="entry name" value="High mobility group box domain"/>
    <property type="match status" value="1"/>
</dbReference>
<feature type="region of interest" description="Disordered" evidence="4">
    <location>
        <begin position="48"/>
        <end position="78"/>
    </location>
</feature>
<dbReference type="AlphaFoldDB" id="A0A164XYW1"/>
<keyword evidence="3" id="KW-0539">Nucleus</keyword>
<dbReference type="Proteomes" id="UP000076722">
    <property type="component" value="Unassembled WGS sequence"/>
</dbReference>
<dbReference type="GO" id="GO:0000122">
    <property type="term" value="P:negative regulation of transcription by RNA polymerase II"/>
    <property type="evidence" value="ECO:0007669"/>
    <property type="project" value="TreeGrafter"/>
</dbReference>
<proteinExistence type="predicted"/>
<protein>
    <recommendedName>
        <fullName evidence="5">HMG box domain-containing protein</fullName>
    </recommendedName>
</protein>
<dbReference type="PANTHER" id="PTHR10270:SF161">
    <property type="entry name" value="SEX-DETERMINING REGION Y PROTEIN"/>
    <property type="match status" value="1"/>
</dbReference>
<evidence type="ECO:0000313" key="7">
    <source>
        <dbReference type="Proteomes" id="UP000076722"/>
    </source>
</evidence>
<keyword evidence="7" id="KW-1185">Reference proteome</keyword>
<dbReference type="SMART" id="SM00398">
    <property type="entry name" value="HMG"/>
    <property type="match status" value="1"/>
</dbReference>
<dbReference type="OrthoDB" id="6247875at2759"/>
<feature type="non-terminal residue" evidence="6">
    <location>
        <position position="1"/>
    </location>
</feature>
<evidence type="ECO:0000256" key="4">
    <source>
        <dbReference type="SAM" id="MobiDB-lite"/>
    </source>
</evidence>
<reference evidence="6 7" key="1">
    <citation type="journal article" date="2016" name="Mol. Biol. Evol.">
        <title>Comparative Genomics of Early-Diverging Mushroom-Forming Fungi Provides Insights into the Origins of Lignocellulose Decay Capabilities.</title>
        <authorList>
            <person name="Nagy L.G."/>
            <person name="Riley R."/>
            <person name="Tritt A."/>
            <person name="Adam C."/>
            <person name="Daum C."/>
            <person name="Floudas D."/>
            <person name="Sun H."/>
            <person name="Yadav J.S."/>
            <person name="Pangilinan J."/>
            <person name="Larsson K.H."/>
            <person name="Matsuura K."/>
            <person name="Barry K."/>
            <person name="Labutti K."/>
            <person name="Kuo R."/>
            <person name="Ohm R.A."/>
            <person name="Bhattacharya S.S."/>
            <person name="Shirouzu T."/>
            <person name="Yoshinaga Y."/>
            <person name="Martin F.M."/>
            <person name="Grigoriev I.V."/>
            <person name="Hibbett D.S."/>
        </authorList>
    </citation>
    <scope>NUCLEOTIDE SEQUENCE [LARGE SCALE GENOMIC DNA]</scope>
    <source>
        <strain evidence="6 7">HHB9708</strain>
    </source>
</reference>
<dbReference type="CDD" id="cd01389">
    <property type="entry name" value="HMG-box_ROX1-like"/>
    <property type="match status" value="1"/>
</dbReference>
<dbReference type="PANTHER" id="PTHR10270">
    <property type="entry name" value="SOX TRANSCRIPTION FACTOR"/>
    <property type="match status" value="1"/>
</dbReference>
<dbReference type="InterPro" id="IPR036910">
    <property type="entry name" value="HMG_box_dom_sf"/>
</dbReference>
<dbReference type="GO" id="GO:0001228">
    <property type="term" value="F:DNA-binding transcription activator activity, RNA polymerase II-specific"/>
    <property type="evidence" value="ECO:0007669"/>
    <property type="project" value="TreeGrafter"/>
</dbReference>
<feature type="non-terminal residue" evidence="6">
    <location>
        <position position="78"/>
    </location>
</feature>
<accession>A0A164XYW1</accession>
<evidence type="ECO:0000259" key="5">
    <source>
        <dbReference type="PROSITE" id="PS50118"/>
    </source>
</evidence>
<keyword evidence="2" id="KW-0804">Transcription</keyword>
<dbReference type="Pfam" id="PF00505">
    <property type="entry name" value="HMG_box"/>
    <property type="match status" value="1"/>
</dbReference>
<dbReference type="PROSITE" id="PS50118">
    <property type="entry name" value="HMG_BOX_2"/>
    <property type="match status" value="1"/>
</dbReference>
<feature type="DNA-binding region" description="HMG box" evidence="3">
    <location>
        <begin position="2"/>
        <end position="71"/>
    </location>
</feature>
<feature type="domain" description="HMG box" evidence="5">
    <location>
        <begin position="2"/>
        <end position="71"/>
    </location>
</feature>
<evidence type="ECO:0000256" key="1">
    <source>
        <dbReference type="ARBA" id="ARBA00023125"/>
    </source>
</evidence>
<dbReference type="InterPro" id="IPR050140">
    <property type="entry name" value="SRY-related_HMG-box_TF-like"/>
</dbReference>
<gene>
    <name evidence="6" type="ORF">SISNIDRAFT_398454</name>
</gene>
<dbReference type="EMBL" id="KV419399">
    <property type="protein sequence ID" value="KZS96421.1"/>
    <property type="molecule type" value="Genomic_DNA"/>
</dbReference>
<dbReference type="GO" id="GO:0000978">
    <property type="term" value="F:RNA polymerase II cis-regulatory region sequence-specific DNA binding"/>
    <property type="evidence" value="ECO:0007669"/>
    <property type="project" value="TreeGrafter"/>
</dbReference>
<dbReference type="STRING" id="1314777.A0A164XYW1"/>
<dbReference type="SUPFAM" id="SSF47095">
    <property type="entry name" value="HMG-box"/>
    <property type="match status" value="1"/>
</dbReference>
<evidence type="ECO:0000313" key="6">
    <source>
        <dbReference type="EMBL" id="KZS96421.1"/>
    </source>
</evidence>
<evidence type="ECO:0000256" key="2">
    <source>
        <dbReference type="ARBA" id="ARBA00023163"/>
    </source>
</evidence>
<organism evidence="6 7">
    <name type="scientific">Sistotremastrum niveocremeum HHB9708</name>
    <dbReference type="NCBI Taxonomy" id="1314777"/>
    <lineage>
        <taxon>Eukaryota</taxon>
        <taxon>Fungi</taxon>
        <taxon>Dikarya</taxon>
        <taxon>Basidiomycota</taxon>
        <taxon>Agaricomycotina</taxon>
        <taxon>Agaricomycetes</taxon>
        <taxon>Sistotremastrales</taxon>
        <taxon>Sistotremastraceae</taxon>
        <taxon>Sertulicium</taxon>
        <taxon>Sertulicium niveocremeum</taxon>
    </lineage>
</organism>
<sequence>HVPRPANAFIIFRRYYTNNVHKPGTVDTSKSTLSRIIGEAWNALDPEQRKPFDDAAKREKAAHALKHPEYQFKPIHSK</sequence>
<dbReference type="GO" id="GO:0030154">
    <property type="term" value="P:cell differentiation"/>
    <property type="evidence" value="ECO:0007669"/>
    <property type="project" value="TreeGrafter"/>
</dbReference>
<name>A0A164XYW1_9AGAM</name>
<feature type="compositionally biased region" description="Basic and acidic residues" evidence="4">
    <location>
        <begin position="48"/>
        <end position="70"/>
    </location>
</feature>